<accession>A0ABY6IXZ3</accession>
<organism evidence="2 3">
    <name type="scientific">Chitinophaga horti</name>
    <dbReference type="NCBI Taxonomy" id="2920382"/>
    <lineage>
        <taxon>Bacteria</taxon>
        <taxon>Pseudomonadati</taxon>
        <taxon>Bacteroidota</taxon>
        <taxon>Chitinophagia</taxon>
        <taxon>Chitinophagales</taxon>
        <taxon>Chitinophagaceae</taxon>
        <taxon>Chitinophaga</taxon>
    </lineage>
</organism>
<gene>
    <name evidence="2" type="ORF">MKQ68_13025</name>
</gene>
<dbReference type="Proteomes" id="UP001162741">
    <property type="component" value="Chromosome"/>
</dbReference>
<sequence length="371" mass="40323">MKRIVFAITCIAALCSACDQNDFETDIHTTIDAPPLLAPEQNTTMVLDRLTNAVLLFDWDKAKTGDYTQAYYKLQIDRESGDFSQPVYTGQTDSGAIVTKLQLTHQQLNKIAATAGVAAGAKGKLKWRIYASNGVVNTTSAETRVMEIGRPLGTVASPNELYLSGSATEAGADLAKAIRMKKLTDGVFEVFTALTAGDFHFVNANTGTPESFIAENGVVLDGAAVASPASAPKPYRITLNFNTGQAAVVEIKSVGLWFAFSNDVTVPLTYDKNGIWQSLNTTVAYTGKDERYKFRVMEADAQGVETVKFYGYSAKDSGGRPTASTPAAYYNLLPADNSQWDFTYKFRQESIRANIYVKFGTGGAYTHEITY</sequence>
<keyword evidence="3" id="KW-1185">Reference proteome</keyword>
<evidence type="ECO:0000313" key="3">
    <source>
        <dbReference type="Proteomes" id="UP001162741"/>
    </source>
</evidence>
<name>A0ABY6IXZ3_9BACT</name>
<evidence type="ECO:0000313" key="2">
    <source>
        <dbReference type="EMBL" id="UYQ91016.1"/>
    </source>
</evidence>
<evidence type="ECO:0000259" key="1">
    <source>
        <dbReference type="Pfam" id="PF14292"/>
    </source>
</evidence>
<feature type="domain" description="SusE outer membrane protein" evidence="1">
    <location>
        <begin position="29"/>
        <end position="129"/>
    </location>
</feature>
<dbReference type="EMBL" id="CP107006">
    <property type="protein sequence ID" value="UYQ91016.1"/>
    <property type="molecule type" value="Genomic_DNA"/>
</dbReference>
<dbReference type="RefSeq" id="WP_264279508.1">
    <property type="nucleotide sequence ID" value="NZ_CP107006.1"/>
</dbReference>
<protein>
    <submittedName>
        <fullName evidence="2">SusE domain-containing protein</fullName>
    </submittedName>
</protein>
<dbReference type="InterPro" id="IPR025970">
    <property type="entry name" value="SusE"/>
</dbReference>
<proteinExistence type="predicted"/>
<dbReference type="Pfam" id="PF14292">
    <property type="entry name" value="SusE"/>
    <property type="match status" value="1"/>
</dbReference>
<reference evidence="2" key="1">
    <citation type="submission" date="2022-10" db="EMBL/GenBank/DDBJ databases">
        <title>Chitinophaga sp. nov., isolated from soil.</title>
        <authorList>
            <person name="Jeon C.O."/>
        </authorList>
    </citation>
    <scope>NUCLEOTIDE SEQUENCE</scope>
    <source>
        <strain evidence="2">R8</strain>
    </source>
</reference>